<organism evidence="3 4">
    <name type="scientific">Parenemella sanctibonifatiensis</name>
    <dbReference type="NCBI Taxonomy" id="2016505"/>
    <lineage>
        <taxon>Bacteria</taxon>
        <taxon>Bacillati</taxon>
        <taxon>Actinomycetota</taxon>
        <taxon>Actinomycetes</taxon>
        <taxon>Propionibacteriales</taxon>
        <taxon>Propionibacteriaceae</taxon>
        <taxon>Parenemella</taxon>
    </lineage>
</organism>
<protein>
    <submittedName>
        <fullName evidence="3">IS481 family transposase</fullName>
    </submittedName>
</protein>
<evidence type="ECO:0000256" key="1">
    <source>
        <dbReference type="SAM" id="MobiDB-lite"/>
    </source>
</evidence>
<dbReference type="GO" id="GO:0003676">
    <property type="term" value="F:nucleic acid binding"/>
    <property type="evidence" value="ECO:0007669"/>
    <property type="project" value="InterPro"/>
</dbReference>
<dbReference type="Pfam" id="PF13683">
    <property type="entry name" value="rve_3"/>
    <property type="match status" value="1"/>
</dbReference>
<dbReference type="OrthoDB" id="568335at2"/>
<gene>
    <name evidence="3" type="ORF">CGZ91_13885</name>
</gene>
<comment type="caution">
    <text evidence="3">The sequence shown here is derived from an EMBL/GenBank/DDBJ whole genome shotgun (WGS) entry which is preliminary data.</text>
</comment>
<dbReference type="InterPro" id="IPR036397">
    <property type="entry name" value="RNaseH_sf"/>
</dbReference>
<dbReference type="InterPro" id="IPR047656">
    <property type="entry name" value="IS481-like_transpos"/>
</dbReference>
<proteinExistence type="predicted"/>
<feature type="region of interest" description="Disordered" evidence="1">
    <location>
        <begin position="153"/>
        <end position="174"/>
    </location>
</feature>
<dbReference type="SUPFAM" id="SSF46689">
    <property type="entry name" value="Homeodomain-like"/>
    <property type="match status" value="1"/>
</dbReference>
<dbReference type="InterPro" id="IPR001584">
    <property type="entry name" value="Integrase_cat-core"/>
</dbReference>
<dbReference type="RefSeq" id="WP_094456129.1">
    <property type="nucleotide sequence ID" value="NZ_NMVJ01000013.1"/>
</dbReference>
<sequence length="328" mass="37782">MSHANAALTPRHRLKVARLVIDEGWPVSEVAARFQVSWPTVKRWVDRYANGESMHDRSSRPKTSPYKTSKATMKRCVSLRMRLREGPVQLASRLGIAPSTVHRILTTTRLNRLAYVDRATGEPVRRYEHDYPGSLVHVDVKKLGNIPDGGGWRYVGRRQGEKNRSATPDKPRSKWHNPKLGYAFVHTVIDDHSRVAYTEVHDDETAITAVAVLHRAVDWFADRGVTIERVLSDNGGAYRSLLWRDACEELSITPKRTRPYRPQTNGKVERFHRTMADGWAYARCYRSEQERRDALQAWLHQYNQHRPHSACDNQPPFSRLINVPDQYS</sequence>
<feature type="compositionally biased region" description="Polar residues" evidence="1">
    <location>
        <begin position="61"/>
        <end position="71"/>
    </location>
</feature>
<dbReference type="InterPro" id="IPR012337">
    <property type="entry name" value="RNaseH-like_sf"/>
</dbReference>
<dbReference type="NCBIfam" id="NF033577">
    <property type="entry name" value="transpos_IS481"/>
    <property type="match status" value="1"/>
</dbReference>
<dbReference type="InterPro" id="IPR009057">
    <property type="entry name" value="Homeodomain-like_sf"/>
</dbReference>
<evidence type="ECO:0000313" key="4">
    <source>
        <dbReference type="Proteomes" id="UP000216300"/>
    </source>
</evidence>
<feature type="domain" description="Integrase catalytic" evidence="2">
    <location>
        <begin position="164"/>
        <end position="324"/>
    </location>
</feature>
<evidence type="ECO:0000313" key="3">
    <source>
        <dbReference type="EMBL" id="OYN88187.1"/>
    </source>
</evidence>
<name>A0A255E9E3_9ACTN</name>
<dbReference type="Proteomes" id="UP000216300">
    <property type="component" value="Unassembled WGS sequence"/>
</dbReference>
<dbReference type="PROSITE" id="PS50994">
    <property type="entry name" value="INTEGRASE"/>
    <property type="match status" value="1"/>
</dbReference>
<dbReference type="PANTHER" id="PTHR35004">
    <property type="entry name" value="TRANSPOSASE RV3428C-RELATED"/>
    <property type="match status" value="1"/>
</dbReference>
<evidence type="ECO:0000259" key="2">
    <source>
        <dbReference type="PROSITE" id="PS50994"/>
    </source>
</evidence>
<dbReference type="GO" id="GO:0015074">
    <property type="term" value="P:DNA integration"/>
    <property type="evidence" value="ECO:0007669"/>
    <property type="project" value="InterPro"/>
</dbReference>
<dbReference type="Gene3D" id="3.30.420.10">
    <property type="entry name" value="Ribonuclease H-like superfamily/Ribonuclease H"/>
    <property type="match status" value="1"/>
</dbReference>
<dbReference type="Pfam" id="PF13384">
    <property type="entry name" value="HTH_23"/>
    <property type="match status" value="1"/>
</dbReference>
<accession>A0A255E9E3</accession>
<feature type="compositionally biased region" description="Basic and acidic residues" evidence="1">
    <location>
        <begin position="158"/>
        <end position="172"/>
    </location>
</feature>
<keyword evidence="4" id="KW-1185">Reference proteome</keyword>
<dbReference type="AlphaFoldDB" id="A0A255E9E3"/>
<dbReference type="PANTHER" id="PTHR35004:SF6">
    <property type="entry name" value="TRANSPOSASE"/>
    <property type="match status" value="1"/>
</dbReference>
<dbReference type="SUPFAM" id="SSF53098">
    <property type="entry name" value="Ribonuclease H-like"/>
    <property type="match status" value="1"/>
</dbReference>
<feature type="region of interest" description="Disordered" evidence="1">
    <location>
        <begin position="52"/>
        <end position="71"/>
    </location>
</feature>
<reference evidence="3 4" key="1">
    <citation type="submission" date="2017-07" db="EMBL/GenBank/DDBJ databases">
        <title>Draft whole genome sequences of clinical Proprionibacteriaceae strains.</title>
        <authorList>
            <person name="Bernier A.-M."/>
            <person name="Bernard K."/>
            <person name="Domingo M.-C."/>
        </authorList>
    </citation>
    <scope>NUCLEOTIDE SEQUENCE [LARGE SCALE GENOMIC DNA]</scope>
    <source>
        <strain evidence="3 4">NML 150081</strain>
    </source>
</reference>
<dbReference type="EMBL" id="NMVJ01000013">
    <property type="protein sequence ID" value="OYN88187.1"/>
    <property type="molecule type" value="Genomic_DNA"/>
</dbReference>